<keyword evidence="4" id="KW-1185">Reference proteome</keyword>
<evidence type="ECO:0000259" key="2">
    <source>
        <dbReference type="SMART" id="SM00690"/>
    </source>
</evidence>
<dbReference type="EnsemblMetazoa" id="MESCA001825-RA">
    <property type="protein sequence ID" value="MESCA001825-PA"/>
    <property type="gene ID" value="MESCA001825"/>
</dbReference>
<dbReference type="STRING" id="36166.T1GEQ4"/>
<feature type="signal peptide" evidence="1">
    <location>
        <begin position="1"/>
        <end position="17"/>
    </location>
</feature>
<feature type="chain" id="PRO_5004576867" description="DUF243 domain-containing protein" evidence="1">
    <location>
        <begin position="18"/>
        <end position="205"/>
    </location>
</feature>
<evidence type="ECO:0000313" key="3">
    <source>
        <dbReference type="EnsemblMetazoa" id="MESCA001825-PA"/>
    </source>
</evidence>
<accession>T1GEQ4</accession>
<dbReference type="PANTHER" id="PTHR31927">
    <property type="entry name" value="FI07246P-RELATED-RELATED"/>
    <property type="match status" value="1"/>
</dbReference>
<proteinExistence type="predicted"/>
<dbReference type="AlphaFoldDB" id="T1GEQ4"/>
<evidence type="ECO:0000313" key="4">
    <source>
        <dbReference type="Proteomes" id="UP000015102"/>
    </source>
</evidence>
<dbReference type="GO" id="GO:0008010">
    <property type="term" value="F:structural constituent of chitin-based larval cuticle"/>
    <property type="evidence" value="ECO:0007669"/>
    <property type="project" value="TreeGrafter"/>
</dbReference>
<protein>
    <recommendedName>
        <fullName evidence="2">DUF243 domain-containing protein</fullName>
    </recommendedName>
</protein>
<sequence>MHKLSIITLCLISVSSASPVPDIGLQAQGANDYNIPPMMTSALEDSYSNAAAAGYDDSQGGYDLPQMKPIVHKHIYVHVPPPSIEQEEEQPRIKSRPVTPQKHYKIIFIKAPSPSISPILPPVQNHEEKTLIYVLHKKPEIGDIVVPTPAPTQPSKPEVYFIKYKTKKEEKPVYGPPPSEVMHEKSALDAIIPEDIPLQYGAPLA</sequence>
<dbReference type="Pfam" id="PF03103">
    <property type="entry name" value="DUF243"/>
    <property type="match status" value="1"/>
</dbReference>
<evidence type="ECO:0000256" key="1">
    <source>
        <dbReference type="SAM" id="SignalP"/>
    </source>
</evidence>
<dbReference type="Proteomes" id="UP000015102">
    <property type="component" value="Unassembled WGS sequence"/>
</dbReference>
<dbReference type="PANTHER" id="PTHR31927:SF2">
    <property type="entry name" value="FI07246P-RELATED"/>
    <property type="match status" value="1"/>
</dbReference>
<organism evidence="3 4">
    <name type="scientific">Megaselia scalaris</name>
    <name type="common">Humpbacked fly</name>
    <name type="synonym">Phora scalaris</name>
    <dbReference type="NCBI Taxonomy" id="36166"/>
    <lineage>
        <taxon>Eukaryota</taxon>
        <taxon>Metazoa</taxon>
        <taxon>Ecdysozoa</taxon>
        <taxon>Arthropoda</taxon>
        <taxon>Hexapoda</taxon>
        <taxon>Insecta</taxon>
        <taxon>Pterygota</taxon>
        <taxon>Neoptera</taxon>
        <taxon>Endopterygota</taxon>
        <taxon>Diptera</taxon>
        <taxon>Brachycera</taxon>
        <taxon>Muscomorpha</taxon>
        <taxon>Platypezoidea</taxon>
        <taxon>Phoridae</taxon>
        <taxon>Megaseliini</taxon>
        <taxon>Megaselia</taxon>
    </lineage>
</organism>
<dbReference type="SMART" id="SM00690">
    <property type="entry name" value="DM5"/>
    <property type="match status" value="1"/>
</dbReference>
<feature type="domain" description="DUF243" evidence="2">
    <location>
        <begin position="69"/>
        <end position="167"/>
    </location>
</feature>
<reference evidence="4" key="1">
    <citation type="submission" date="2013-02" db="EMBL/GenBank/DDBJ databases">
        <authorList>
            <person name="Hughes D."/>
        </authorList>
    </citation>
    <scope>NUCLEOTIDE SEQUENCE</scope>
    <source>
        <strain>Durham</strain>
        <strain evidence="4">NC isolate 2 -- Noor lab</strain>
    </source>
</reference>
<dbReference type="GO" id="GO:0062129">
    <property type="term" value="C:chitin-based extracellular matrix"/>
    <property type="evidence" value="ECO:0007669"/>
    <property type="project" value="TreeGrafter"/>
</dbReference>
<name>T1GEQ4_MEGSC</name>
<reference evidence="3" key="2">
    <citation type="submission" date="2015-06" db="UniProtKB">
        <authorList>
            <consortium name="EnsemblMetazoa"/>
        </authorList>
    </citation>
    <scope>IDENTIFICATION</scope>
</reference>
<dbReference type="InterPro" id="IPR004145">
    <property type="entry name" value="DUF243"/>
</dbReference>
<dbReference type="HOGENOM" id="CLU_098085_0_0_1"/>
<dbReference type="EMBL" id="CAQQ02062493">
    <property type="status" value="NOT_ANNOTATED_CDS"/>
    <property type="molecule type" value="Genomic_DNA"/>
</dbReference>
<dbReference type="GO" id="GO:0040003">
    <property type="term" value="P:chitin-based cuticle development"/>
    <property type="evidence" value="ECO:0007669"/>
    <property type="project" value="TreeGrafter"/>
</dbReference>
<keyword evidence="1" id="KW-0732">Signal</keyword>